<proteinExistence type="predicted"/>
<dbReference type="EnsemblPlants" id="PGSC0003DMT400044052">
    <property type="protein sequence ID" value="PGSC0003DMT400044052"/>
    <property type="gene ID" value="PGSC0003DMG402017090"/>
</dbReference>
<dbReference type="Proteomes" id="UP000011115">
    <property type="component" value="Unassembled WGS sequence"/>
</dbReference>
<reference evidence="2" key="1">
    <citation type="journal article" date="2011" name="Nature">
        <title>Genome sequence and analysis of the tuber crop potato.</title>
        <authorList>
            <consortium name="The Potato Genome Sequencing Consortium"/>
        </authorList>
    </citation>
    <scope>NUCLEOTIDE SEQUENCE [LARGE SCALE GENOMIC DNA]</scope>
    <source>
        <strain evidence="2">cv. DM1-3 516 R44</strain>
    </source>
</reference>
<dbReference type="ExpressionAtlas" id="M1BFJ0">
    <property type="expression patterns" value="baseline"/>
</dbReference>
<sequence>MDDASEANMDLLVQVGETLLKKPVSKDSPETYEEALKRFAKLLSDRKKLRANKASY</sequence>
<organism evidence="1 2">
    <name type="scientific">Solanum tuberosum</name>
    <name type="common">Potato</name>
    <dbReference type="NCBI Taxonomy" id="4113"/>
    <lineage>
        <taxon>Eukaryota</taxon>
        <taxon>Viridiplantae</taxon>
        <taxon>Streptophyta</taxon>
        <taxon>Embryophyta</taxon>
        <taxon>Tracheophyta</taxon>
        <taxon>Spermatophyta</taxon>
        <taxon>Magnoliopsida</taxon>
        <taxon>eudicotyledons</taxon>
        <taxon>Gunneridae</taxon>
        <taxon>Pentapetalae</taxon>
        <taxon>asterids</taxon>
        <taxon>lamiids</taxon>
        <taxon>Solanales</taxon>
        <taxon>Solanaceae</taxon>
        <taxon>Solanoideae</taxon>
        <taxon>Solaneae</taxon>
        <taxon>Solanum</taxon>
    </lineage>
</organism>
<accession>M1BFJ0</accession>
<dbReference type="Gene3D" id="3.40.1090.10">
    <property type="entry name" value="Cytosolic phospholipase A2 catalytic domain"/>
    <property type="match status" value="1"/>
</dbReference>
<dbReference type="HOGENOM" id="CLU_183337_0_0_1"/>
<dbReference type="Gramene" id="PGSC0003DMT400044052">
    <property type="protein sequence ID" value="PGSC0003DMT400044052"/>
    <property type="gene ID" value="PGSC0003DMG402017090"/>
</dbReference>
<reference evidence="1" key="2">
    <citation type="submission" date="2015-06" db="UniProtKB">
        <authorList>
            <consortium name="EnsemblPlants"/>
        </authorList>
    </citation>
    <scope>IDENTIFICATION</scope>
    <source>
        <strain evidence="1">DM1-3 516 R44</strain>
    </source>
</reference>
<dbReference type="PANTHER" id="PTHR32176">
    <property type="entry name" value="XYLOSE ISOMERASE"/>
    <property type="match status" value="1"/>
</dbReference>
<dbReference type="AlphaFoldDB" id="M1BFJ0"/>
<evidence type="ECO:0000313" key="2">
    <source>
        <dbReference type="Proteomes" id="UP000011115"/>
    </source>
</evidence>
<evidence type="ECO:0000313" key="1">
    <source>
        <dbReference type="EnsemblPlants" id="PGSC0003DMT400044052"/>
    </source>
</evidence>
<dbReference type="PANTHER" id="PTHR32176:SF85">
    <property type="entry name" value="PATATIN GROUP D-2"/>
    <property type="match status" value="1"/>
</dbReference>
<name>M1BFJ0_SOLTU</name>
<keyword evidence="2" id="KW-1185">Reference proteome</keyword>
<protein>
    <submittedName>
        <fullName evidence="1">Patatin-04/09</fullName>
    </submittedName>
</protein>
<dbReference type="InParanoid" id="M1BFJ0"/>
<dbReference type="PaxDb" id="4113-PGSC0003DMT400044052"/>